<dbReference type="InterPro" id="IPR010399">
    <property type="entry name" value="Tify_dom"/>
</dbReference>
<evidence type="ECO:0000256" key="2">
    <source>
        <dbReference type="ARBA" id="ARBA00004123"/>
    </source>
</evidence>
<organism evidence="18 19">
    <name type="scientific">Zostera marina</name>
    <name type="common">Eelgrass</name>
    <dbReference type="NCBI Taxonomy" id="29655"/>
    <lineage>
        <taxon>Eukaryota</taxon>
        <taxon>Viridiplantae</taxon>
        <taxon>Streptophyta</taxon>
        <taxon>Embryophyta</taxon>
        <taxon>Tracheophyta</taxon>
        <taxon>Spermatophyta</taxon>
        <taxon>Magnoliopsida</taxon>
        <taxon>Liliopsida</taxon>
        <taxon>Zosteraceae</taxon>
        <taxon>Zostera</taxon>
    </lineage>
</organism>
<keyword evidence="11 13" id="KW-0539">Nucleus</keyword>
<evidence type="ECO:0000256" key="6">
    <source>
        <dbReference type="ARBA" id="ARBA00022833"/>
    </source>
</evidence>
<evidence type="ECO:0000256" key="11">
    <source>
        <dbReference type="ARBA" id="ARBA00023242"/>
    </source>
</evidence>
<evidence type="ECO:0000256" key="12">
    <source>
        <dbReference type="PROSITE-ProRule" id="PRU00094"/>
    </source>
</evidence>
<feature type="region of interest" description="Disordered" evidence="14">
    <location>
        <begin position="228"/>
        <end position="248"/>
    </location>
</feature>
<dbReference type="GO" id="GO:0005634">
    <property type="term" value="C:nucleus"/>
    <property type="evidence" value="ECO:0007669"/>
    <property type="project" value="UniProtKB-SubCell"/>
</dbReference>
<dbReference type="InterPro" id="IPR045280">
    <property type="entry name" value="TIFY-like"/>
</dbReference>
<evidence type="ECO:0000256" key="14">
    <source>
        <dbReference type="SAM" id="MobiDB-lite"/>
    </source>
</evidence>
<dbReference type="GO" id="GO:0006355">
    <property type="term" value="P:regulation of DNA-templated transcription"/>
    <property type="evidence" value="ECO:0007669"/>
    <property type="project" value="InterPro"/>
</dbReference>
<dbReference type="PANTHER" id="PTHR46125">
    <property type="entry name" value="GATA TRANSCRIPTION FACTOR 28"/>
    <property type="match status" value="1"/>
</dbReference>
<dbReference type="Proteomes" id="UP000036987">
    <property type="component" value="Unassembled WGS sequence"/>
</dbReference>
<dbReference type="PANTHER" id="PTHR46125:SF24">
    <property type="entry name" value="GATA TRANSCRIPTION FACTOR 18"/>
    <property type="match status" value="1"/>
</dbReference>
<keyword evidence="7" id="KW-0805">Transcription regulation</keyword>
<proteinExistence type="inferred from homology"/>
<feature type="compositionally biased region" description="Polar residues" evidence="14">
    <location>
        <begin position="231"/>
        <end position="248"/>
    </location>
</feature>
<keyword evidence="19" id="KW-1185">Reference proteome</keyword>
<dbReference type="InterPro" id="IPR010402">
    <property type="entry name" value="CCT_domain"/>
</dbReference>
<dbReference type="GO" id="GO:0043565">
    <property type="term" value="F:sequence-specific DNA binding"/>
    <property type="evidence" value="ECO:0007669"/>
    <property type="project" value="InterPro"/>
</dbReference>
<evidence type="ECO:0000256" key="1">
    <source>
        <dbReference type="ARBA" id="ARBA00002206"/>
    </source>
</evidence>
<dbReference type="Pfam" id="PF06203">
    <property type="entry name" value="CCT"/>
    <property type="match status" value="1"/>
</dbReference>
<accession>A0A0K9P1Y8</accession>
<keyword evidence="8" id="KW-0238">DNA-binding</keyword>
<evidence type="ECO:0000259" key="17">
    <source>
        <dbReference type="PROSITE" id="PS51320"/>
    </source>
</evidence>
<dbReference type="PROSITE" id="PS00344">
    <property type="entry name" value="GATA_ZN_FINGER_1"/>
    <property type="match status" value="1"/>
</dbReference>
<dbReference type="Gene3D" id="3.30.50.10">
    <property type="entry name" value="Erythroid Transcription Factor GATA-1, subunit A"/>
    <property type="match status" value="1"/>
</dbReference>
<dbReference type="EMBL" id="LFYR01001390">
    <property type="protein sequence ID" value="KMZ62242.1"/>
    <property type="molecule type" value="Genomic_DNA"/>
</dbReference>
<name>A0A0K9P1Y8_ZOSMR</name>
<evidence type="ECO:0000313" key="19">
    <source>
        <dbReference type="Proteomes" id="UP000036987"/>
    </source>
</evidence>
<dbReference type="SUPFAM" id="SSF57716">
    <property type="entry name" value="Glucocorticoid receptor-like (DNA-binding domain)"/>
    <property type="match status" value="1"/>
</dbReference>
<feature type="domain" description="GATA-type" evidence="15">
    <location>
        <begin position="182"/>
        <end position="242"/>
    </location>
</feature>
<reference evidence="19" key="1">
    <citation type="journal article" date="2016" name="Nature">
        <title>The genome of the seagrass Zostera marina reveals angiosperm adaptation to the sea.</title>
        <authorList>
            <person name="Olsen J.L."/>
            <person name="Rouze P."/>
            <person name="Verhelst B."/>
            <person name="Lin Y.-C."/>
            <person name="Bayer T."/>
            <person name="Collen J."/>
            <person name="Dattolo E."/>
            <person name="De Paoli E."/>
            <person name="Dittami S."/>
            <person name="Maumus F."/>
            <person name="Michel G."/>
            <person name="Kersting A."/>
            <person name="Lauritano C."/>
            <person name="Lohaus R."/>
            <person name="Toepel M."/>
            <person name="Tonon T."/>
            <person name="Vanneste K."/>
            <person name="Amirebrahimi M."/>
            <person name="Brakel J."/>
            <person name="Bostroem C."/>
            <person name="Chovatia M."/>
            <person name="Grimwood J."/>
            <person name="Jenkins J.W."/>
            <person name="Jueterbock A."/>
            <person name="Mraz A."/>
            <person name="Stam W.T."/>
            <person name="Tice H."/>
            <person name="Bornberg-Bauer E."/>
            <person name="Green P.J."/>
            <person name="Pearson G.A."/>
            <person name="Procaccini G."/>
            <person name="Duarte C.M."/>
            <person name="Schmutz J."/>
            <person name="Reusch T.B.H."/>
            <person name="Van de Peer Y."/>
        </authorList>
    </citation>
    <scope>NUCLEOTIDE SEQUENCE [LARGE SCALE GENOMIC DNA]</scope>
    <source>
        <strain evidence="19">cv. Finnish</strain>
    </source>
</reference>
<evidence type="ECO:0000256" key="4">
    <source>
        <dbReference type="ARBA" id="ARBA00022723"/>
    </source>
</evidence>
<dbReference type="SMART" id="SM00401">
    <property type="entry name" value="ZnF_GATA"/>
    <property type="match status" value="1"/>
</dbReference>
<keyword evidence="9" id="KW-0010">Activator</keyword>
<feature type="domain" description="CCT" evidence="16">
    <location>
        <begin position="115"/>
        <end position="157"/>
    </location>
</feature>
<comment type="caution">
    <text evidence="18">The sequence shown here is derived from an EMBL/GenBank/DDBJ whole genome shotgun (WGS) entry which is preliminary data.</text>
</comment>
<evidence type="ECO:0000256" key="10">
    <source>
        <dbReference type="ARBA" id="ARBA00023163"/>
    </source>
</evidence>
<feature type="domain" description="Tify" evidence="17">
    <location>
        <begin position="45"/>
        <end position="80"/>
    </location>
</feature>
<dbReference type="InterPro" id="IPR000679">
    <property type="entry name" value="Znf_GATA"/>
</dbReference>
<comment type="function">
    <text evidence="1">Transcriptional activator that specifically binds 5'-GATA-3' or 5'-GAT-3' motifs within gene promoters.</text>
</comment>
<evidence type="ECO:0000256" key="3">
    <source>
        <dbReference type="ARBA" id="ARBA00007722"/>
    </source>
</evidence>
<evidence type="ECO:0000313" key="18">
    <source>
        <dbReference type="EMBL" id="KMZ62242.1"/>
    </source>
</evidence>
<dbReference type="Pfam" id="PF06200">
    <property type="entry name" value="tify"/>
    <property type="match status" value="1"/>
</dbReference>
<evidence type="ECO:0000259" key="16">
    <source>
        <dbReference type="PROSITE" id="PS51017"/>
    </source>
</evidence>
<sequence length="248" mass="27253">MAESNIPPTIYISDSDDEKVQDVVGVAVGVGEAAPKNTNVTGSSIISNSNRLTLMYDGIVYVFDGATEQKVQAVLRLLGESEFGKSIVRTEPQLGKLRFKTFEDVLRQPNIPAKRVASLIRFREKRKTRNFDKKIRYSIRKEVALGMKRYKGQFCGRAKPDDQNGASCSGVNPPPVPVDNVPADPIQCTHCGIDKKGTPAMRRGPQGPRSLCNACGLTWANRGTLRDISKSNKSGNITPVSRQNEYIN</sequence>
<keyword evidence="5 12" id="KW-0863">Zinc-finger</keyword>
<evidence type="ECO:0000256" key="8">
    <source>
        <dbReference type="ARBA" id="ARBA00023125"/>
    </source>
</evidence>
<dbReference type="OrthoDB" id="2162994at2759"/>
<evidence type="ECO:0000256" key="7">
    <source>
        <dbReference type="ARBA" id="ARBA00023015"/>
    </source>
</evidence>
<comment type="similarity">
    <text evidence="3">Belongs to the type IV zinc-finger family. Class C subfamily.</text>
</comment>
<protein>
    <submittedName>
        <fullName evidence="18">GATA transcription factor 24</fullName>
    </submittedName>
</protein>
<dbReference type="PROSITE" id="PS51017">
    <property type="entry name" value="CCT"/>
    <property type="match status" value="1"/>
</dbReference>
<comment type="subcellular location">
    <subcellularLocation>
        <location evidence="2 13">Nucleus</location>
    </subcellularLocation>
</comment>
<dbReference type="GO" id="GO:0008270">
    <property type="term" value="F:zinc ion binding"/>
    <property type="evidence" value="ECO:0007669"/>
    <property type="project" value="UniProtKB-KW"/>
</dbReference>
<dbReference type="Pfam" id="PF00320">
    <property type="entry name" value="GATA"/>
    <property type="match status" value="1"/>
</dbReference>
<dbReference type="PROSITE" id="PS50114">
    <property type="entry name" value="GATA_ZN_FINGER_2"/>
    <property type="match status" value="1"/>
</dbReference>
<evidence type="ECO:0000256" key="13">
    <source>
        <dbReference type="PROSITE-ProRule" id="PRU00357"/>
    </source>
</evidence>
<keyword evidence="4" id="KW-0479">Metal-binding</keyword>
<gene>
    <name evidence="18" type="ORF">ZOSMA_47G00320</name>
</gene>
<evidence type="ECO:0000256" key="9">
    <source>
        <dbReference type="ARBA" id="ARBA00023159"/>
    </source>
</evidence>
<dbReference type="PROSITE" id="PS51320">
    <property type="entry name" value="TIFY"/>
    <property type="match status" value="1"/>
</dbReference>
<evidence type="ECO:0000259" key="15">
    <source>
        <dbReference type="PROSITE" id="PS50114"/>
    </source>
</evidence>
<dbReference type="AlphaFoldDB" id="A0A0K9P1Y8"/>
<dbReference type="CDD" id="cd00202">
    <property type="entry name" value="ZnF_GATA"/>
    <property type="match status" value="1"/>
</dbReference>
<dbReference type="InterPro" id="IPR013088">
    <property type="entry name" value="Znf_NHR/GATA"/>
</dbReference>
<keyword evidence="10" id="KW-0804">Transcription</keyword>
<keyword evidence="6" id="KW-0862">Zinc</keyword>
<dbReference type="SMART" id="SM00979">
    <property type="entry name" value="TIFY"/>
    <property type="match status" value="1"/>
</dbReference>
<dbReference type="STRING" id="29655.A0A0K9P1Y8"/>
<evidence type="ECO:0000256" key="5">
    <source>
        <dbReference type="ARBA" id="ARBA00022771"/>
    </source>
</evidence>